<dbReference type="SUPFAM" id="SSF52467">
    <property type="entry name" value="DHS-like NAD/FAD-binding domain"/>
    <property type="match status" value="1"/>
</dbReference>
<dbReference type="Proteomes" id="UP001150907">
    <property type="component" value="Unassembled WGS sequence"/>
</dbReference>
<gene>
    <name evidence="10" type="primary">SIRT2</name>
    <name evidence="10" type="ORF">H4R26_001800</name>
</gene>
<name>A0A9W8BLK7_9FUNG</name>
<evidence type="ECO:0000256" key="8">
    <source>
        <dbReference type="SAM" id="MobiDB-lite"/>
    </source>
</evidence>
<keyword evidence="4 7" id="KW-0479">Metal-binding</keyword>
<keyword evidence="6" id="KW-0520">NAD</keyword>
<dbReference type="GO" id="GO:0017136">
    <property type="term" value="F:histone deacetylase activity, NAD-dependent"/>
    <property type="evidence" value="ECO:0007669"/>
    <property type="project" value="TreeGrafter"/>
</dbReference>
<dbReference type="Pfam" id="PF02146">
    <property type="entry name" value="SIR2"/>
    <property type="match status" value="1"/>
</dbReference>
<feature type="region of interest" description="Disordered" evidence="8">
    <location>
        <begin position="47"/>
        <end position="105"/>
    </location>
</feature>
<comment type="cofactor">
    <cofactor evidence="1">
        <name>Zn(2+)</name>
        <dbReference type="ChEBI" id="CHEBI:29105"/>
    </cofactor>
</comment>
<evidence type="ECO:0000256" key="7">
    <source>
        <dbReference type="PROSITE-ProRule" id="PRU00236"/>
    </source>
</evidence>
<dbReference type="GO" id="GO:0005634">
    <property type="term" value="C:nucleus"/>
    <property type="evidence" value="ECO:0007669"/>
    <property type="project" value="TreeGrafter"/>
</dbReference>
<dbReference type="PANTHER" id="PTHR11085:SF6">
    <property type="entry name" value="NAD-DEPENDENT PROTEIN DEACETYLASE SIRTUIN-2"/>
    <property type="match status" value="1"/>
</dbReference>
<protein>
    <submittedName>
        <fullName evidence="10">NAD-dependent protein deacetylase sirtuin-2</fullName>
    </submittedName>
</protein>
<feature type="binding site" evidence="7">
    <location>
        <position position="277"/>
    </location>
    <ligand>
        <name>Zn(2+)</name>
        <dbReference type="ChEBI" id="CHEBI:29105"/>
    </ligand>
</feature>
<evidence type="ECO:0000256" key="2">
    <source>
        <dbReference type="ARBA" id="ARBA00006924"/>
    </source>
</evidence>
<dbReference type="GO" id="GO:0070403">
    <property type="term" value="F:NAD+ binding"/>
    <property type="evidence" value="ECO:0007669"/>
    <property type="project" value="InterPro"/>
</dbReference>
<keyword evidence="3" id="KW-0808">Transferase</keyword>
<dbReference type="EMBL" id="JANBQF010000088">
    <property type="protein sequence ID" value="KAJ2005715.1"/>
    <property type="molecule type" value="Genomic_DNA"/>
</dbReference>
<dbReference type="CDD" id="cd01408">
    <property type="entry name" value="SIRT1"/>
    <property type="match status" value="1"/>
</dbReference>
<evidence type="ECO:0000256" key="4">
    <source>
        <dbReference type="ARBA" id="ARBA00022723"/>
    </source>
</evidence>
<comment type="similarity">
    <text evidence="2">Belongs to the sirtuin family. Class I subfamily.</text>
</comment>
<proteinExistence type="inferred from homology"/>
<dbReference type="Gene3D" id="3.30.1600.10">
    <property type="entry name" value="SIR2/SIRT2 'Small Domain"/>
    <property type="match status" value="1"/>
</dbReference>
<feature type="binding site" evidence="7">
    <location>
        <position position="303"/>
    </location>
    <ligand>
        <name>Zn(2+)</name>
        <dbReference type="ChEBI" id="CHEBI:29105"/>
    </ligand>
</feature>
<dbReference type="PROSITE" id="PS50305">
    <property type="entry name" value="SIRTUIN"/>
    <property type="match status" value="1"/>
</dbReference>
<evidence type="ECO:0000313" key="11">
    <source>
        <dbReference type="Proteomes" id="UP001150907"/>
    </source>
</evidence>
<reference evidence="10" key="1">
    <citation type="submission" date="2022-07" db="EMBL/GenBank/DDBJ databases">
        <title>Phylogenomic reconstructions and comparative analyses of Kickxellomycotina fungi.</title>
        <authorList>
            <person name="Reynolds N.K."/>
            <person name="Stajich J.E."/>
            <person name="Barry K."/>
            <person name="Grigoriev I.V."/>
            <person name="Crous P."/>
            <person name="Smith M.E."/>
        </authorList>
    </citation>
    <scope>NUCLEOTIDE SEQUENCE</scope>
    <source>
        <strain evidence="10">IMI 214461</strain>
    </source>
</reference>
<feature type="binding site" evidence="7">
    <location>
        <position position="282"/>
    </location>
    <ligand>
        <name>Zn(2+)</name>
        <dbReference type="ChEBI" id="CHEBI:29105"/>
    </ligand>
</feature>
<dbReference type="InterPro" id="IPR050134">
    <property type="entry name" value="NAD-dep_sirtuin_deacylases"/>
</dbReference>
<dbReference type="InterPro" id="IPR026590">
    <property type="entry name" value="Ssirtuin_cat_dom"/>
</dbReference>
<evidence type="ECO:0000256" key="3">
    <source>
        <dbReference type="ARBA" id="ARBA00022679"/>
    </source>
</evidence>
<dbReference type="PANTHER" id="PTHR11085">
    <property type="entry name" value="NAD-DEPENDENT PROTEIN DEACYLASE SIRTUIN-5, MITOCHONDRIAL-RELATED"/>
    <property type="match status" value="1"/>
</dbReference>
<accession>A0A9W8BLK7</accession>
<evidence type="ECO:0000256" key="6">
    <source>
        <dbReference type="ARBA" id="ARBA00023027"/>
    </source>
</evidence>
<dbReference type="Gene3D" id="3.40.50.1220">
    <property type="entry name" value="TPP-binding domain"/>
    <property type="match status" value="1"/>
</dbReference>
<feature type="domain" description="Deacetylase sirtuin-type" evidence="9">
    <location>
        <begin position="139"/>
        <end position="416"/>
    </location>
</feature>
<comment type="caution">
    <text evidence="10">The sequence shown here is derived from an EMBL/GenBank/DDBJ whole genome shotgun (WGS) entry which is preliminary data.</text>
</comment>
<evidence type="ECO:0000259" key="9">
    <source>
        <dbReference type="PROSITE" id="PS50305"/>
    </source>
</evidence>
<keyword evidence="11" id="KW-1185">Reference proteome</keyword>
<dbReference type="InterPro" id="IPR003000">
    <property type="entry name" value="Sirtuin"/>
</dbReference>
<sequence length="433" mass="46681">MSQEEEAAIAGLAELLDAALTLAGTRANADAIGASIESRDAQVASIISNNEDRDLDTETSCTGIDAGGSSRDAGPAATVPSIYSYSSSSSGESDDEDSYAASASSSDSEADYARAAWQGPPPPLKVYEPLLPVGAKTLLGNCESTLGAIANMVAQGKARRIVVMAGAGISTDAGIPDFRSPNTGLYDNLQQFNLPHPEAIFSIDYFRRNPKPFYVLAKELYPGQYVPTQSHFFVKLLAQKGLLLRHYTQNIDCLERAAGIDPELIVEAHGSFHTAHCIGRKCRKEYSQDWVREQIFLDAIPRCDKCGSLVKPDITFFGEGLPARFFELLAQDFDECDLLIVMGTSLLVQPFASLIDKVGPLVPRLLINRERVGEAKVPGLGFDFDGCNAQTIHRDAFVAGDSDEACALLAGRLGWLEELAGLRKMHVAMQGEK</sequence>
<evidence type="ECO:0000313" key="10">
    <source>
        <dbReference type="EMBL" id="KAJ2005715.1"/>
    </source>
</evidence>
<organism evidence="10 11">
    <name type="scientific">Coemansia thaxteri</name>
    <dbReference type="NCBI Taxonomy" id="2663907"/>
    <lineage>
        <taxon>Eukaryota</taxon>
        <taxon>Fungi</taxon>
        <taxon>Fungi incertae sedis</taxon>
        <taxon>Zoopagomycota</taxon>
        <taxon>Kickxellomycotina</taxon>
        <taxon>Kickxellomycetes</taxon>
        <taxon>Kickxellales</taxon>
        <taxon>Kickxellaceae</taxon>
        <taxon>Coemansia</taxon>
    </lineage>
</organism>
<feature type="active site" description="Proton acceptor" evidence="7">
    <location>
        <position position="269"/>
    </location>
</feature>
<dbReference type="InterPro" id="IPR029035">
    <property type="entry name" value="DHS-like_NAD/FAD-binding_dom"/>
</dbReference>
<dbReference type="AlphaFoldDB" id="A0A9W8BLK7"/>
<evidence type="ECO:0000256" key="5">
    <source>
        <dbReference type="ARBA" id="ARBA00022833"/>
    </source>
</evidence>
<dbReference type="OrthoDB" id="420264at2759"/>
<keyword evidence="5 7" id="KW-0862">Zinc</keyword>
<dbReference type="InterPro" id="IPR026591">
    <property type="entry name" value="Sirtuin_cat_small_dom_sf"/>
</dbReference>
<evidence type="ECO:0000256" key="1">
    <source>
        <dbReference type="ARBA" id="ARBA00001947"/>
    </source>
</evidence>
<feature type="binding site" evidence="7">
    <location>
        <position position="306"/>
    </location>
    <ligand>
        <name>Zn(2+)</name>
        <dbReference type="ChEBI" id="CHEBI:29105"/>
    </ligand>
</feature>
<dbReference type="GO" id="GO:0046872">
    <property type="term" value="F:metal ion binding"/>
    <property type="evidence" value="ECO:0007669"/>
    <property type="project" value="UniProtKB-KW"/>
</dbReference>